<dbReference type="PANTHER" id="PTHR24198">
    <property type="entry name" value="ANKYRIN REPEAT AND PROTEIN KINASE DOMAIN-CONTAINING PROTEIN"/>
    <property type="match status" value="1"/>
</dbReference>
<evidence type="ECO:0000256" key="4">
    <source>
        <dbReference type="SAM" id="SignalP"/>
    </source>
</evidence>
<comment type="caution">
    <text evidence="5">The sequence shown here is derived from an EMBL/GenBank/DDBJ whole genome shotgun (WGS) entry which is preliminary data.</text>
</comment>
<evidence type="ECO:0000256" key="2">
    <source>
        <dbReference type="ARBA" id="ARBA00023043"/>
    </source>
</evidence>
<name>A0A9W6ZJC5_9STRA</name>
<gene>
    <name evidence="5" type="ORF">TrRE_jg13559</name>
</gene>
<sequence length="265" mass="28465">MLQTVILLLTLIFTPTWAQPPSRDWFLNFSDLIRDNKVDQAFFADDDDEEPKYKDFLNTPGMGDGTFTSLQWAAKMGSKSWTVEALIDNGGDPTLPHEGTLTTPSMFAAREGNSRTLASILSKIESPGAELSKVDEHGNTALHLAALTTGNAMAATAMLKSTPDHAFALIENNNGNTALQVASFYDSSGSFVSTLLSDEGVRESINKEAPNGRTALHLAIAHGIKDVVEILLKSGAKVDGVAVEIASEKGHEDLEEYLRGDGGEL</sequence>
<dbReference type="PROSITE" id="PS50088">
    <property type="entry name" value="ANK_REPEAT"/>
    <property type="match status" value="1"/>
</dbReference>
<dbReference type="Pfam" id="PF12796">
    <property type="entry name" value="Ank_2"/>
    <property type="match status" value="2"/>
</dbReference>
<dbReference type="OrthoDB" id="194358at2759"/>
<dbReference type="InterPro" id="IPR036770">
    <property type="entry name" value="Ankyrin_rpt-contain_sf"/>
</dbReference>
<evidence type="ECO:0000256" key="1">
    <source>
        <dbReference type="ARBA" id="ARBA00022737"/>
    </source>
</evidence>
<dbReference type="PANTHER" id="PTHR24198:SF193">
    <property type="match status" value="1"/>
</dbReference>
<dbReference type="PROSITE" id="PS50297">
    <property type="entry name" value="ANK_REP_REGION"/>
    <property type="match status" value="1"/>
</dbReference>
<dbReference type="Proteomes" id="UP001165082">
    <property type="component" value="Unassembled WGS sequence"/>
</dbReference>
<feature type="chain" id="PRO_5040956952" description="Ankyrin" evidence="4">
    <location>
        <begin position="19"/>
        <end position="265"/>
    </location>
</feature>
<accession>A0A9W6ZJC5</accession>
<keyword evidence="2 3" id="KW-0040">ANK repeat</keyword>
<dbReference type="AlphaFoldDB" id="A0A9W6ZJC5"/>
<keyword evidence="4" id="KW-0732">Signal</keyword>
<dbReference type="SMART" id="SM00248">
    <property type="entry name" value="ANK"/>
    <property type="match status" value="4"/>
</dbReference>
<keyword evidence="6" id="KW-1185">Reference proteome</keyword>
<evidence type="ECO:0000256" key="3">
    <source>
        <dbReference type="PROSITE-ProRule" id="PRU00023"/>
    </source>
</evidence>
<dbReference type="EMBL" id="BRXZ01002046">
    <property type="protein sequence ID" value="GMH53156.1"/>
    <property type="molecule type" value="Genomic_DNA"/>
</dbReference>
<feature type="signal peptide" evidence="4">
    <location>
        <begin position="1"/>
        <end position="18"/>
    </location>
</feature>
<dbReference type="Gene3D" id="1.25.40.20">
    <property type="entry name" value="Ankyrin repeat-containing domain"/>
    <property type="match status" value="1"/>
</dbReference>
<proteinExistence type="predicted"/>
<protein>
    <recommendedName>
        <fullName evidence="7">Ankyrin</fullName>
    </recommendedName>
</protein>
<evidence type="ECO:0000313" key="6">
    <source>
        <dbReference type="Proteomes" id="UP001165082"/>
    </source>
</evidence>
<keyword evidence="1" id="KW-0677">Repeat</keyword>
<dbReference type="InterPro" id="IPR002110">
    <property type="entry name" value="Ankyrin_rpt"/>
</dbReference>
<organism evidence="5 6">
    <name type="scientific">Triparma retinervis</name>
    <dbReference type="NCBI Taxonomy" id="2557542"/>
    <lineage>
        <taxon>Eukaryota</taxon>
        <taxon>Sar</taxon>
        <taxon>Stramenopiles</taxon>
        <taxon>Ochrophyta</taxon>
        <taxon>Bolidophyceae</taxon>
        <taxon>Parmales</taxon>
        <taxon>Triparmaceae</taxon>
        <taxon>Triparma</taxon>
    </lineage>
</organism>
<feature type="repeat" description="ANK" evidence="3">
    <location>
        <begin position="211"/>
        <end position="239"/>
    </location>
</feature>
<dbReference type="SUPFAM" id="SSF48403">
    <property type="entry name" value="Ankyrin repeat"/>
    <property type="match status" value="1"/>
</dbReference>
<evidence type="ECO:0008006" key="7">
    <source>
        <dbReference type="Google" id="ProtNLM"/>
    </source>
</evidence>
<evidence type="ECO:0000313" key="5">
    <source>
        <dbReference type="EMBL" id="GMH53156.1"/>
    </source>
</evidence>
<reference evidence="5" key="1">
    <citation type="submission" date="2022-07" db="EMBL/GenBank/DDBJ databases">
        <title>Genome analysis of Parmales, a sister group of diatoms, reveals the evolutionary specialization of diatoms from phago-mixotrophs to photoautotrophs.</title>
        <authorList>
            <person name="Ban H."/>
            <person name="Sato S."/>
            <person name="Yoshikawa S."/>
            <person name="Kazumasa Y."/>
            <person name="Nakamura Y."/>
            <person name="Ichinomiya M."/>
            <person name="Saitoh K."/>
            <person name="Sato N."/>
            <person name="Blanc-Mathieu R."/>
            <person name="Endo H."/>
            <person name="Kuwata A."/>
            <person name="Ogata H."/>
        </authorList>
    </citation>
    <scope>NUCLEOTIDE SEQUENCE</scope>
</reference>